<keyword evidence="7 14" id="KW-1133">Transmembrane helix</keyword>
<evidence type="ECO:0000256" key="5">
    <source>
        <dbReference type="ARBA" id="ARBA00022692"/>
    </source>
</evidence>
<dbReference type="InterPro" id="IPR001734">
    <property type="entry name" value="Na/solute_symporter"/>
</dbReference>
<evidence type="ECO:0000256" key="6">
    <source>
        <dbReference type="ARBA" id="ARBA00022847"/>
    </source>
</evidence>
<evidence type="ECO:0000313" key="16">
    <source>
        <dbReference type="Proteomes" id="UP000001227"/>
    </source>
</evidence>
<evidence type="ECO:0000256" key="8">
    <source>
        <dbReference type="ARBA" id="ARBA00023053"/>
    </source>
</evidence>
<keyword evidence="5 14" id="KW-0812">Transmembrane</keyword>
<dbReference type="GO" id="GO:0015293">
    <property type="term" value="F:symporter activity"/>
    <property type="evidence" value="ECO:0007669"/>
    <property type="project" value="UniProtKB-KW"/>
</dbReference>
<evidence type="ECO:0000313" key="15">
    <source>
        <dbReference type="EMBL" id="ACE06389.1"/>
    </source>
</evidence>
<feature type="transmembrane region" description="Helical" evidence="14">
    <location>
        <begin position="182"/>
        <end position="200"/>
    </location>
</feature>
<evidence type="ECO:0000256" key="2">
    <source>
        <dbReference type="ARBA" id="ARBA00006434"/>
    </source>
</evidence>
<evidence type="ECO:0000256" key="9">
    <source>
        <dbReference type="ARBA" id="ARBA00023065"/>
    </source>
</evidence>
<dbReference type="RefSeq" id="WP_012473150.1">
    <property type="nucleotide sequence ID" value="NC_010830.1"/>
</dbReference>
<feature type="transmembrane region" description="Helical" evidence="14">
    <location>
        <begin position="229"/>
        <end position="248"/>
    </location>
</feature>
<dbReference type="InterPro" id="IPR038377">
    <property type="entry name" value="Na/Glc_symporter_sf"/>
</dbReference>
<dbReference type="eggNOG" id="COG0591">
    <property type="taxonomic scope" value="Bacteria"/>
</dbReference>
<dbReference type="Pfam" id="PF00474">
    <property type="entry name" value="SSF"/>
    <property type="match status" value="1"/>
</dbReference>
<dbReference type="Gene3D" id="1.20.1730.10">
    <property type="entry name" value="Sodium/glucose cotransporter"/>
    <property type="match status" value="1"/>
</dbReference>
<evidence type="ECO:0000256" key="14">
    <source>
        <dbReference type="SAM" id="Phobius"/>
    </source>
</evidence>
<keyword evidence="11" id="KW-0739">Sodium transport</keyword>
<dbReference type="GO" id="GO:0005886">
    <property type="term" value="C:plasma membrane"/>
    <property type="evidence" value="ECO:0007669"/>
    <property type="project" value="UniProtKB-SubCell"/>
</dbReference>
<evidence type="ECO:0000256" key="4">
    <source>
        <dbReference type="ARBA" id="ARBA00022475"/>
    </source>
</evidence>
<keyword evidence="4" id="KW-1003">Cell membrane</keyword>
<evidence type="ECO:0000256" key="13">
    <source>
        <dbReference type="RuleBase" id="RU362091"/>
    </source>
</evidence>
<evidence type="ECO:0000256" key="10">
    <source>
        <dbReference type="ARBA" id="ARBA00023136"/>
    </source>
</evidence>
<feature type="transmembrane region" description="Helical" evidence="14">
    <location>
        <begin position="46"/>
        <end position="67"/>
    </location>
</feature>
<dbReference type="KEGG" id="aas:Aasi_1041"/>
<dbReference type="HOGENOM" id="CLU_018808_1_0_10"/>
<feature type="transmembrane region" description="Helical" evidence="14">
    <location>
        <begin position="405"/>
        <end position="421"/>
    </location>
</feature>
<name>B3ET37_AMOA5</name>
<dbReference type="InterPro" id="IPR050277">
    <property type="entry name" value="Sodium:Solute_Symporter"/>
</dbReference>
<dbReference type="OrthoDB" id="9814523at2"/>
<feature type="transmembrane region" description="Helical" evidence="14">
    <location>
        <begin position="268"/>
        <end position="291"/>
    </location>
</feature>
<feature type="transmembrane region" description="Helical" evidence="14">
    <location>
        <begin position="303"/>
        <end position="329"/>
    </location>
</feature>
<keyword evidence="16" id="KW-1185">Reference proteome</keyword>
<dbReference type="STRING" id="452471.Aasi_1041"/>
<comment type="subcellular location">
    <subcellularLocation>
        <location evidence="1">Cell membrane</location>
        <topology evidence="1">Multi-pass membrane protein</topology>
    </subcellularLocation>
</comment>
<feature type="transmembrane region" description="Helical" evidence="14">
    <location>
        <begin position="123"/>
        <end position="145"/>
    </location>
</feature>
<keyword evidence="6" id="KW-0769">Symport</keyword>
<evidence type="ECO:0000256" key="11">
    <source>
        <dbReference type="ARBA" id="ARBA00023201"/>
    </source>
</evidence>
<dbReference type="PANTHER" id="PTHR48086">
    <property type="entry name" value="SODIUM/PROLINE SYMPORTER-RELATED"/>
    <property type="match status" value="1"/>
</dbReference>
<protein>
    <recommendedName>
        <fullName evidence="17">Na+/solute symporter</fullName>
    </recommendedName>
</protein>
<evidence type="ECO:0008006" key="17">
    <source>
        <dbReference type="Google" id="ProtNLM"/>
    </source>
</evidence>
<reference evidence="15 16" key="1">
    <citation type="journal article" date="2010" name="J. Bacteriol.">
        <title>The genome of the amoeba symbiont 'Candidatus Amoebophilus asiaticus' reveals common mechanisms for host cell interaction among amoeba-associated bacteria.</title>
        <authorList>
            <person name="Schmitz-Esser S."/>
            <person name="Tischler P."/>
            <person name="Arnold R."/>
            <person name="Montanaro J."/>
            <person name="Wagner M."/>
            <person name="Rattei T."/>
            <person name="Horn M."/>
        </authorList>
    </citation>
    <scope>NUCLEOTIDE SEQUENCE [LARGE SCALE GENOMIC DNA]</scope>
    <source>
        <strain evidence="15 16">5a2</strain>
    </source>
</reference>
<feature type="transmembrane region" description="Helical" evidence="14">
    <location>
        <begin position="152"/>
        <end position="170"/>
    </location>
</feature>
<feature type="transmembrane region" description="Helical" evidence="14">
    <location>
        <begin position="365"/>
        <end position="385"/>
    </location>
</feature>
<evidence type="ECO:0000256" key="3">
    <source>
        <dbReference type="ARBA" id="ARBA00022448"/>
    </source>
</evidence>
<feature type="transmembrane region" description="Helical" evidence="14">
    <location>
        <begin position="428"/>
        <end position="445"/>
    </location>
</feature>
<keyword evidence="10 14" id="KW-0472">Membrane</keyword>
<dbReference type="CDD" id="cd10322">
    <property type="entry name" value="SLC5sbd"/>
    <property type="match status" value="1"/>
</dbReference>
<dbReference type="PROSITE" id="PS50283">
    <property type="entry name" value="NA_SOLUT_SYMP_3"/>
    <property type="match status" value="1"/>
</dbReference>
<feature type="transmembrane region" description="Helical" evidence="14">
    <location>
        <begin position="6"/>
        <end position="25"/>
    </location>
</feature>
<accession>B3ET37</accession>
<comment type="similarity">
    <text evidence="2 13">Belongs to the sodium:solute symporter (SSF) (TC 2.A.21) family.</text>
</comment>
<comment type="catalytic activity">
    <reaction evidence="12">
        <text>L-proline(in) + Na(+)(in) = L-proline(out) + Na(+)(out)</text>
        <dbReference type="Rhea" id="RHEA:28967"/>
        <dbReference type="ChEBI" id="CHEBI:29101"/>
        <dbReference type="ChEBI" id="CHEBI:60039"/>
    </reaction>
</comment>
<evidence type="ECO:0000256" key="1">
    <source>
        <dbReference type="ARBA" id="ARBA00004651"/>
    </source>
</evidence>
<sequence>MNYFNVDAIIVYAFLLLILLLGLWAGKNVKTIKEYAIANRAYGTGILTITMLATFITGSQSIGYIGYIYDDGILPVIPIIFCRAIIGFLFIAHYISPKILYFEGCLTLAEVMGKLYGGMARTWIGFLGVLYCLAFVILQIIWMGYIGELINVPNQWGMLLGGAFLIIYSARGGMKSITITDILQFISITMLVTLAVNVLIHKIGGIDNIFNKVPTNTFKIFQNPNFKNYLVYCLWGAFPSYLVSFPFIQRMLMAKDKRQLAKSQYIGMSYLTIFYMSLTLIGLAAIALKTIGDVNMPKQGSRVFIYLVEAYFPVGIKGIISIGLLAAVMSTADSFLHSAGILIAYDVVQPLLAKKYEVNVLRTSQYATFFLGVISLGVALIYDILPRVQYGTMDLGKGINILRDFVAVVFTIPLLAGIMGLKTDAKSFFVSMIATFIAFFIGRLFLPDLWFMPMVIAVNSITFFATHYIQNKGFVTVKRGTVVLS</sequence>
<organism evidence="15 16">
    <name type="scientific">Amoebophilus asiaticus (strain 5a2)</name>
    <dbReference type="NCBI Taxonomy" id="452471"/>
    <lineage>
        <taxon>Bacteria</taxon>
        <taxon>Pseudomonadati</taxon>
        <taxon>Bacteroidota</taxon>
        <taxon>Cytophagia</taxon>
        <taxon>Cytophagales</taxon>
        <taxon>Amoebophilaceae</taxon>
        <taxon>Candidatus Amoebophilus</taxon>
    </lineage>
</organism>
<feature type="transmembrane region" description="Helical" evidence="14">
    <location>
        <begin position="73"/>
        <end position="92"/>
    </location>
</feature>
<evidence type="ECO:0000256" key="12">
    <source>
        <dbReference type="ARBA" id="ARBA00033708"/>
    </source>
</evidence>
<dbReference type="PANTHER" id="PTHR48086:SF3">
    <property type="entry name" value="SODIUM_PROLINE SYMPORTER"/>
    <property type="match status" value="1"/>
</dbReference>
<feature type="transmembrane region" description="Helical" evidence="14">
    <location>
        <begin position="451"/>
        <end position="469"/>
    </location>
</feature>
<dbReference type="AlphaFoldDB" id="B3ET37"/>
<dbReference type="EMBL" id="CP001102">
    <property type="protein sequence ID" value="ACE06389.1"/>
    <property type="molecule type" value="Genomic_DNA"/>
</dbReference>
<dbReference type="Proteomes" id="UP000001227">
    <property type="component" value="Chromosome"/>
</dbReference>
<proteinExistence type="inferred from homology"/>
<keyword evidence="3" id="KW-0813">Transport</keyword>
<gene>
    <name evidence="15" type="ordered locus">Aasi_1041</name>
</gene>
<dbReference type="GO" id="GO:0006814">
    <property type="term" value="P:sodium ion transport"/>
    <property type="evidence" value="ECO:0007669"/>
    <property type="project" value="UniProtKB-KW"/>
</dbReference>
<evidence type="ECO:0000256" key="7">
    <source>
        <dbReference type="ARBA" id="ARBA00022989"/>
    </source>
</evidence>
<keyword evidence="8" id="KW-0915">Sodium</keyword>
<keyword evidence="9" id="KW-0406">Ion transport</keyword>